<keyword evidence="2" id="KW-1185">Reference proteome</keyword>
<accession>A0ACB8BEI0</accession>
<evidence type="ECO:0000313" key="1">
    <source>
        <dbReference type="EMBL" id="KAH7924231.1"/>
    </source>
</evidence>
<organism evidence="1 2">
    <name type="scientific">Leucogyrophana mollusca</name>
    <dbReference type="NCBI Taxonomy" id="85980"/>
    <lineage>
        <taxon>Eukaryota</taxon>
        <taxon>Fungi</taxon>
        <taxon>Dikarya</taxon>
        <taxon>Basidiomycota</taxon>
        <taxon>Agaricomycotina</taxon>
        <taxon>Agaricomycetes</taxon>
        <taxon>Agaricomycetidae</taxon>
        <taxon>Boletales</taxon>
        <taxon>Boletales incertae sedis</taxon>
        <taxon>Leucogyrophana</taxon>
    </lineage>
</organism>
<evidence type="ECO:0000313" key="2">
    <source>
        <dbReference type="Proteomes" id="UP000790709"/>
    </source>
</evidence>
<reference evidence="1" key="1">
    <citation type="journal article" date="2021" name="New Phytol.">
        <title>Evolutionary innovations through gain and loss of genes in the ectomycorrhizal Boletales.</title>
        <authorList>
            <person name="Wu G."/>
            <person name="Miyauchi S."/>
            <person name="Morin E."/>
            <person name="Kuo A."/>
            <person name="Drula E."/>
            <person name="Varga T."/>
            <person name="Kohler A."/>
            <person name="Feng B."/>
            <person name="Cao Y."/>
            <person name="Lipzen A."/>
            <person name="Daum C."/>
            <person name="Hundley H."/>
            <person name="Pangilinan J."/>
            <person name="Johnson J."/>
            <person name="Barry K."/>
            <person name="LaButti K."/>
            <person name="Ng V."/>
            <person name="Ahrendt S."/>
            <person name="Min B."/>
            <person name="Choi I.G."/>
            <person name="Park H."/>
            <person name="Plett J.M."/>
            <person name="Magnuson J."/>
            <person name="Spatafora J.W."/>
            <person name="Nagy L.G."/>
            <person name="Henrissat B."/>
            <person name="Grigoriev I.V."/>
            <person name="Yang Z.L."/>
            <person name="Xu J."/>
            <person name="Martin F.M."/>
        </authorList>
    </citation>
    <scope>NUCLEOTIDE SEQUENCE</scope>
    <source>
        <strain evidence="1">KUC20120723A-06</strain>
    </source>
</reference>
<proteinExistence type="predicted"/>
<sequence length="644" mass="71033">MAHTSFIPPDFRRVHAVMRIDGRLDARAMRTAYCKRIKTLVDYEGMPKSYAWWHGNCGAWGTGVVHLQTREESHKYYPSPPLTCSGAGMGTHSQCFGAGAWDPKAGAKASSPLSPSADLLSLAGHACTPHDQASVPHTYMSTSHERTSGPPPNTYSMRLNLHSVGKDTGGADSIYRASPAATAHTQAGSPATRWLKPLPRRHSFYFSFHFVARTPFQGALALPLLPISCYATISSLPSPQIEAHLVTSQDRDAFALCSPFPLAVSVFVPTLHIPASTTPARPMHATAPDCMRRSPGGVYVTAPSRVQATDRECTIKTYILVFHIRRRITHSIIVPPFTSNRDPASSTHDLTYHRIGLEPFHDSSLCIIPQSQPPSYPVTPAFMLSHDTSLCVGCTSPAQPVQTAVPVAWKNAAPVMINRMDSTRGVLRVGIIIVIVLLTASPTVVQLVVQPRKLRAWNKWSGWRVWQEQTLWAWRQGYECKRHRAFHSEPASTPRRITALHRRGYMQARPSPGGSSTDFSSPRRSHHINSQETRVNLNLWPAHHTSPLSPTLYHVRSRPRELAGISILYLTMAALRRSVTARRLTLARFARANRRPAHALFTATASATFPEAVHMVCHYQIVIAPPKDDAAPSNPAYTPPQLTA</sequence>
<gene>
    <name evidence="1" type="ORF">BV22DRAFT_1165853</name>
</gene>
<dbReference type="Proteomes" id="UP000790709">
    <property type="component" value="Unassembled WGS sequence"/>
</dbReference>
<comment type="caution">
    <text evidence="1">The sequence shown here is derived from an EMBL/GenBank/DDBJ whole genome shotgun (WGS) entry which is preliminary data.</text>
</comment>
<protein>
    <submittedName>
        <fullName evidence="1">Uncharacterized protein</fullName>
    </submittedName>
</protein>
<dbReference type="EMBL" id="MU266430">
    <property type="protein sequence ID" value="KAH7924231.1"/>
    <property type="molecule type" value="Genomic_DNA"/>
</dbReference>
<name>A0ACB8BEI0_9AGAM</name>